<dbReference type="InterPro" id="IPR016162">
    <property type="entry name" value="Ald_DH_N"/>
</dbReference>
<dbReference type="AlphaFoldDB" id="A0A426YIF1"/>
<protein>
    <submittedName>
        <fullName evidence="2">Uncharacterized protein</fullName>
    </submittedName>
</protein>
<dbReference type="Proteomes" id="UP000287651">
    <property type="component" value="Unassembled WGS sequence"/>
</dbReference>
<dbReference type="PANTHER" id="PTHR43570:SF16">
    <property type="entry name" value="ALDEHYDE DEHYDROGENASE TYPE III, ISOFORM Q"/>
    <property type="match status" value="1"/>
</dbReference>
<comment type="caution">
    <text evidence="2">The sequence shown here is derived from an EMBL/GenBank/DDBJ whole genome shotgun (WGS) entry which is preliminary data.</text>
</comment>
<dbReference type="SUPFAM" id="SSF53720">
    <property type="entry name" value="ALDH-like"/>
    <property type="match status" value="1"/>
</dbReference>
<dbReference type="Gene3D" id="3.40.309.10">
    <property type="entry name" value="Aldehyde Dehydrogenase, Chain A, domain 2"/>
    <property type="match status" value="1"/>
</dbReference>
<dbReference type="InterPro" id="IPR012394">
    <property type="entry name" value="Aldehyde_DH_NAD(P)"/>
</dbReference>
<dbReference type="GO" id="GO:0004029">
    <property type="term" value="F:aldehyde dehydrogenase (NAD+) activity"/>
    <property type="evidence" value="ECO:0007669"/>
    <property type="project" value="TreeGrafter"/>
</dbReference>
<dbReference type="GO" id="GO:0005737">
    <property type="term" value="C:cytoplasm"/>
    <property type="evidence" value="ECO:0007669"/>
    <property type="project" value="TreeGrafter"/>
</dbReference>
<keyword evidence="1" id="KW-0560">Oxidoreductase</keyword>
<accession>A0A426YIF1</accession>
<dbReference type="GO" id="GO:0006081">
    <property type="term" value="P:aldehyde metabolic process"/>
    <property type="evidence" value="ECO:0007669"/>
    <property type="project" value="InterPro"/>
</dbReference>
<sequence length="130" mass="14205">MTAATKHPTQVILEVDPNVDISVRIILEGETLNSPCCSKQKGCDTGQACISPDYIITTKLFAPKLLSRSTLEKLYGNNASESADLSRIVNSNHFMCLMSLLDGRKVSGVTVYAGHQIEDCRYASHAIVFQ</sequence>
<dbReference type="Gene3D" id="3.40.605.10">
    <property type="entry name" value="Aldehyde Dehydrogenase, Chain A, domain 1"/>
    <property type="match status" value="1"/>
</dbReference>
<evidence type="ECO:0000256" key="1">
    <source>
        <dbReference type="ARBA" id="ARBA00023002"/>
    </source>
</evidence>
<evidence type="ECO:0000313" key="2">
    <source>
        <dbReference type="EMBL" id="RRT51539.1"/>
    </source>
</evidence>
<dbReference type="PANTHER" id="PTHR43570">
    <property type="entry name" value="ALDEHYDE DEHYDROGENASE"/>
    <property type="match status" value="1"/>
</dbReference>
<proteinExistence type="predicted"/>
<reference evidence="2 3" key="1">
    <citation type="journal article" date="2014" name="Agronomy (Basel)">
        <title>A Draft Genome Sequence for Ensete ventricosum, the Drought-Tolerant Tree Against Hunger.</title>
        <authorList>
            <person name="Harrison J."/>
            <person name="Moore K.A."/>
            <person name="Paszkiewicz K."/>
            <person name="Jones T."/>
            <person name="Grant M."/>
            <person name="Ambacheew D."/>
            <person name="Muzemil S."/>
            <person name="Studholme D.J."/>
        </authorList>
    </citation>
    <scope>NUCLEOTIDE SEQUENCE [LARGE SCALE GENOMIC DNA]</scope>
</reference>
<dbReference type="InterPro" id="IPR016163">
    <property type="entry name" value="Ald_DH_C"/>
</dbReference>
<evidence type="ECO:0000313" key="3">
    <source>
        <dbReference type="Proteomes" id="UP000287651"/>
    </source>
</evidence>
<dbReference type="InterPro" id="IPR016161">
    <property type="entry name" value="Ald_DH/histidinol_DH"/>
</dbReference>
<name>A0A426YIF1_ENSVE</name>
<dbReference type="EMBL" id="AMZH03012171">
    <property type="protein sequence ID" value="RRT51539.1"/>
    <property type="molecule type" value="Genomic_DNA"/>
</dbReference>
<organism evidence="2 3">
    <name type="scientific">Ensete ventricosum</name>
    <name type="common">Abyssinian banana</name>
    <name type="synonym">Musa ensete</name>
    <dbReference type="NCBI Taxonomy" id="4639"/>
    <lineage>
        <taxon>Eukaryota</taxon>
        <taxon>Viridiplantae</taxon>
        <taxon>Streptophyta</taxon>
        <taxon>Embryophyta</taxon>
        <taxon>Tracheophyta</taxon>
        <taxon>Spermatophyta</taxon>
        <taxon>Magnoliopsida</taxon>
        <taxon>Liliopsida</taxon>
        <taxon>Zingiberales</taxon>
        <taxon>Musaceae</taxon>
        <taxon>Ensete</taxon>
    </lineage>
</organism>
<gene>
    <name evidence="2" type="ORF">B296_00051053</name>
</gene>